<organism evidence="1 2">
    <name type="scientific">Kribbella sindirgiensis</name>
    <dbReference type="NCBI Taxonomy" id="1124744"/>
    <lineage>
        <taxon>Bacteria</taxon>
        <taxon>Bacillati</taxon>
        <taxon>Actinomycetota</taxon>
        <taxon>Actinomycetes</taxon>
        <taxon>Propionibacteriales</taxon>
        <taxon>Kribbellaceae</taxon>
        <taxon>Kribbella</taxon>
    </lineage>
</organism>
<dbReference type="OrthoDB" id="9762169at2"/>
<dbReference type="AlphaFoldDB" id="A0A4R0ICX3"/>
<dbReference type="RefSeq" id="WP_131292787.1">
    <property type="nucleotide sequence ID" value="NZ_SJKA01000009.1"/>
</dbReference>
<name>A0A4R0ICX3_9ACTN</name>
<evidence type="ECO:0000313" key="2">
    <source>
        <dbReference type="Proteomes" id="UP000292695"/>
    </source>
</evidence>
<protein>
    <submittedName>
        <fullName evidence="1">Uncharacterized protein</fullName>
    </submittedName>
</protein>
<dbReference type="EMBL" id="SJKA01000009">
    <property type="protein sequence ID" value="TCC29750.1"/>
    <property type="molecule type" value="Genomic_DNA"/>
</dbReference>
<proteinExistence type="predicted"/>
<comment type="caution">
    <text evidence="1">The sequence shown here is derived from an EMBL/GenBank/DDBJ whole genome shotgun (WGS) entry which is preliminary data.</text>
</comment>
<accession>A0A4R0ICX3</accession>
<keyword evidence="2" id="KW-1185">Reference proteome</keyword>
<sequence length="65" mass="7527">MKRPWLVAWLEPPYQNQLPVSRDHHGGLRLYPIAHGGSPNNRRTQVNELRAALTWCAPNLHDKTF</sequence>
<gene>
    <name evidence="1" type="ORF">E0H50_25170</name>
</gene>
<evidence type="ECO:0000313" key="1">
    <source>
        <dbReference type="EMBL" id="TCC29750.1"/>
    </source>
</evidence>
<dbReference type="Proteomes" id="UP000292695">
    <property type="component" value="Unassembled WGS sequence"/>
</dbReference>
<reference evidence="1 2" key="1">
    <citation type="submission" date="2019-02" db="EMBL/GenBank/DDBJ databases">
        <title>Kribbella capetownensis sp. nov. and Kribbella speibonae sp. nov., isolated from soil.</title>
        <authorList>
            <person name="Curtis S.M."/>
            <person name="Norton I."/>
            <person name="Everest G.J."/>
            <person name="Meyers P.R."/>
        </authorList>
    </citation>
    <scope>NUCLEOTIDE SEQUENCE [LARGE SCALE GENOMIC DNA]</scope>
    <source>
        <strain evidence="1 2">DSM 27082</strain>
    </source>
</reference>